<evidence type="ECO:0000313" key="2">
    <source>
        <dbReference type="EMBL" id="KKM77530.1"/>
    </source>
</evidence>
<name>A0A0F9ML37_9ZZZZ</name>
<gene>
    <name evidence="2" type="ORF">LCGC14_1369050</name>
</gene>
<feature type="region of interest" description="Disordered" evidence="1">
    <location>
        <begin position="128"/>
        <end position="172"/>
    </location>
</feature>
<accession>A0A0F9ML37</accession>
<protein>
    <submittedName>
        <fullName evidence="2">Uncharacterized protein</fullName>
    </submittedName>
</protein>
<dbReference type="EMBL" id="LAZR01008628">
    <property type="protein sequence ID" value="KKM77530.1"/>
    <property type="molecule type" value="Genomic_DNA"/>
</dbReference>
<proteinExistence type="predicted"/>
<comment type="caution">
    <text evidence="2">The sequence shown here is derived from an EMBL/GenBank/DDBJ whole genome shotgun (WGS) entry which is preliminary data.</text>
</comment>
<evidence type="ECO:0000256" key="1">
    <source>
        <dbReference type="SAM" id="MobiDB-lite"/>
    </source>
</evidence>
<reference evidence="2" key="1">
    <citation type="journal article" date="2015" name="Nature">
        <title>Complex archaea that bridge the gap between prokaryotes and eukaryotes.</title>
        <authorList>
            <person name="Spang A."/>
            <person name="Saw J.H."/>
            <person name="Jorgensen S.L."/>
            <person name="Zaremba-Niedzwiedzka K."/>
            <person name="Martijn J."/>
            <person name="Lind A.E."/>
            <person name="van Eijk R."/>
            <person name="Schleper C."/>
            <person name="Guy L."/>
            <person name="Ettema T.J."/>
        </authorList>
    </citation>
    <scope>NUCLEOTIDE SEQUENCE</scope>
</reference>
<feature type="compositionally biased region" description="Basic and acidic residues" evidence="1">
    <location>
        <begin position="157"/>
        <end position="172"/>
    </location>
</feature>
<organism evidence="2">
    <name type="scientific">marine sediment metagenome</name>
    <dbReference type="NCBI Taxonomy" id="412755"/>
    <lineage>
        <taxon>unclassified sequences</taxon>
        <taxon>metagenomes</taxon>
        <taxon>ecological metagenomes</taxon>
    </lineage>
</organism>
<dbReference type="AlphaFoldDB" id="A0A0F9ML37"/>
<sequence>MPAVPRSRTARVVAKNFTMIPDEIMCRTDLTHLAKCLYGYMCRKARDGRWSGGTRLLARLCGTGHQQVARSIKELESHHLLQVLRGRSGQRPSYLIEKAAHIATLPKTQSVAHCDGASHIATEAAHIATRKRLRPSESKKKPPKPPWKGGFDSSLSRGDRKEEKTPAPGIKAEKDVNSMTPAEVYAETQKLKREILHGAVVALFYPSGVLPRQRQRVKALVNDLATLSATPAEVRRRKRRWGDIYRDAPCTLRSLVARWDVLYRAPYPGQIEED</sequence>